<evidence type="ECO:0000313" key="10">
    <source>
        <dbReference type="Proteomes" id="UP000283269"/>
    </source>
</evidence>
<evidence type="ECO:0000256" key="4">
    <source>
        <dbReference type="ARBA" id="ARBA00023002"/>
    </source>
</evidence>
<keyword evidence="7" id="KW-0812">Transmembrane</keyword>
<evidence type="ECO:0000256" key="6">
    <source>
        <dbReference type="SAM" id="MobiDB-lite"/>
    </source>
</evidence>
<feature type="transmembrane region" description="Helical" evidence="7">
    <location>
        <begin position="580"/>
        <end position="600"/>
    </location>
</feature>
<sequence>MTLDDVRRLRIAVFGAGMGGLSCALSLAQEGFLHITVYEAASNLGFVGAGIQLAPNMARILDRLGVWKKIESEAVVVKSTSIRQGTTDQELGFVEFDSIKDSYGYAHMVGHRASLAGSLYEGCKAKSAITFQFSTAVSECDFGGNGKKPSFLATPRLGPSERVEVDIILAADGIKSFTRAAMLKELGSADQVADSGQAAYRIMLTREQMKDDPELLELIDADKVTRWIGEKRLLIAYPIDNKRIYNISTAQPDTNFAAAPTAQYTTKGSKKKMLEVFSDFCPKVQKLLNLVPQDEVCEWKLRVHSRLPTWVYRSVALIGDACHPTLPHLAQGAAQAIEDGGTLAVTLSRVPNADPENIHQALKIYEKVRKTRAESLVDLATANGKAMHLGEGKAKEERDALFSKLLRDGKGPVPDKWADKDVQKSIYGFDCILEAQRACSEIGCHQLDTDRPNSFYIYYTMDYLDTIFLQPSRNDFTSPYRPSVFLCCVLIFWTIIAMVSEVIIPELAFAFTLTTYGPTIHFGVQSIIQSVRGSHTEPDRVKSNAKHSVILALLWLFSIAAHFFFWWSEKSGWAGLFLNGVYLGSQPALIMLYIAVRYVLHRRARERRGIQLPDEEEASTGEVETLPTEAPGPSSSGEVVQSSEVPLVVFYQPSTQLLVLSILLTAFTAVTDILRNDMWFQIIAAVQTHIPTTLLHLYILSCVVRRRTQIPEDLSATAGFSFEITLGWIWTRLFIVAIHSLPLYHAWFIPGVAEAVLMLYFCIRYAHSLSNASAQQYKRIHSRTLSDEAVTTEPSPTSADADIPETVETPALDVYHPSIFILILGIFLSATCIYIEAPKEPAIGAPMSVLVYTPTIVVYTSLIVQWWRYTYADLKKYEKATERSIQLAAIWVLTHAFYLFVWPVSQYLKAKVMNPYVRGAAVGVAVYISARYILDKKLKARRDGMIALPPDDTDPASIRTPGPESVTNGA</sequence>
<proteinExistence type="inferred from homology"/>
<dbReference type="EMBL" id="NHYD01002448">
    <property type="protein sequence ID" value="PPQ86701.1"/>
    <property type="molecule type" value="Genomic_DNA"/>
</dbReference>
<dbReference type="Gene3D" id="3.50.50.60">
    <property type="entry name" value="FAD/NAD(P)-binding domain"/>
    <property type="match status" value="1"/>
</dbReference>
<evidence type="ECO:0000256" key="5">
    <source>
        <dbReference type="ARBA" id="ARBA00023033"/>
    </source>
</evidence>
<name>A0A409X7K1_PSICY</name>
<keyword evidence="2" id="KW-0285">Flavoprotein</keyword>
<dbReference type="AlphaFoldDB" id="A0A409X7K1"/>
<dbReference type="STRING" id="93625.A0A409X7K1"/>
<keyword evidence="7" id="KW-0472">Membrane</keyword>
<dbReference type="InParanoid" id="A0A409X7K1"/>
<evidence type="ECO:0000256" key="7">
    <source>
        <dbReference type="SAM" id="Phobius"/>
    </source>
</evidence>
<feature type="transmembrane region" description="Helical" evidence="7">
    <location>
        <begin position="657"/>
        <end position="674"/>
    </location>
</feature>
<evidence type="ECO:0000256" key="1">
    <source>
        <dbReference type="ARBA" id="ARBA00007992"/>
    </source>
</evidence>
<comment type="similarity">
    <text evidence="1">Belongs to the paxM FAD-dependent monooxygenase family.</text>
</comment>
<dbReference type="PRINTS" id="PR00420">
    <property type="entry name" value="RNGMNOXGNASE"/>
</dbReference>
<dbReference type="Pfam" id="PF01494">
    <property type="entry name" value="FAD_binding_3"/>
    <property type="match status" value="1"/>
</dbReference>
<gene>
    <name evidence="9" type="ORF">CVT25_006776</name>
</gene>
<feature type="domain" description="FAD-binding" evidence="8">
    <location>
        <begin position="10"/>
        <end position="379"/>
    </location>
</feature>
<dbReference type="GO" id="GO:0071949">
    <property type="term" value="F:FAD binding"/>
    <property type="evidence" value="ECO:0007669"/>
    <property type="project" value="InterPro"/>
</dbReference>
<dbReference type="SUPFAM" id="SSF54373">
    <property type="entry name" value="FAD-linked reductases, C-terminal domain"/>
    <property type="match status" value="1"/>
</dbReference>
<protein>
    <recommendedName>
        <fullName evidence="8">FAD-binding domain-containing protein</fullName>
    </recommendedName>
</protein>
<accession>A0A409X7K1</accession>
<dbReference type="Proteomes" id="UP000283269">
    <property type="component" value="Unassembled WGS sequence"/>
</dbReference>
<keyword evidence="7" id="KW-1133">Transmembrane helix</keyword>
<dbReference type="GO" id="GO:0004497">
    <property type="term" value="F:monooxygenase activity"/>
    <property type="evidence" value="ECO:0007669"/>
    <property type="project" value="UniProtKB-KW"/>
</dbReference>
<dbReference type="PROSITE" id="PS51257">
    <property type="entry name" value="PROKAR_LIPOPROTEIN"/>
    <property type="match status" value="1"/>
</dbReference>
<dbReference type="PANTHER" id="PTHR13789:SF147">
    <property type="entry name" value="PUTATIVE (AFU_ORTHOLOGUE AFUA_2G01950)-RELATED"/>
    <property type="match status" value="1"/>
</dbReference>
<keyword evidence="5" id="KW-0503">Monooxygenase</keyword>
<feature type="transmembrane region" description="Helical" evidence="7">
    <location>
        <begin position="885"/>
        <end position="904"/>
    </location>
</feature>
<reference evidence="9 10" key="1">
    <citation type="journal article" date="2018" name="Evol. Lett.">
        <title>Horizontal gene cluster transfer increased hallucinogenic mushroom diversity.</title>
        <authorList>
            <person name="Reynolds H.T."/>
            <person name="Vijayakumar V."/>
            <person name="Gluck-Thaler E."/>
            <person name="Korotkin H.B."/>
            <person name="Matheny P.B."/>
            <person name="Slot J.C."/>
        </authorList>
    </citation>
    <scope>NUCLEOTIDE SEQUENCE [LARGE SCALE GENOMIC DNA]</scope>
    <source>
        <strain evidence="9 10">2631</strain>
    </source>
</reference>
<evidence type="ECO:0000259" key="8">
    <source>
        <dbReference type="Pfam" id="PF01494"/>
    </source>
</evidence>
<dbReference type="PANTHER" id="PTHR13789">
    <property type="entry name" value="MONOOXYGENASE"/>
    <property type="match status" value="1"/>
</dbReference>
<feature type="transmembrane region" description="Helical" evidence="7">
    <location>
        <begin position="483"/>
        <end position="504"/>
    </location>
</feature>
<feature type="transmembrane region" description="Helical" evidence="7">
    <location>
        <begin position="716"/>
        <end position="738"/>
    </location>
</feature>
<evidence type="ECO:0000256" key="3">
    <source>
        <dbReference type="ARBA" id="ARBA00022827"/>
    </source>
</evidence>
<dbReference type="InterPro" id="IPR036188">
    <property type="entry name" value="FAD/NAD-bd_sf"/>
</dbReference>
<feature type="transmembrane region" description="Helical" evidence="7">
    <location>
        <begin position="843"/>
        <end position="864"/>
    </location>
</feature>
<feature type="transmembrane region" description="Helical" evidence="7">
    <location>
        <begin position="549"/>
        <end position="568"/>
    </location>
</feature>
<dbReference type="OrthoDB" id="1878542at2759"/>
<feature type="transmembrane region" description="Helical" evidence="7">
    <location>
        <begin position="744"/>
        <end position="763"/>
    </location>
</feature>
<feature type="transmembrane region" description="Helical" evidence="7">
    <location>
        <begin position="916"/>
        <end position="934"/>
    </location>
</feature>
<feature type="transmembrane region" description="Helical" evidence="7">
    <location>
        <begin position="680"/>
        <end position="704"/>
    </location>
</feature>
<dbReference type="InterPro" id="IPR050493">
    <property type="entry name" value="FAD-dep_Monooxygenase_BioMet"/>
</dbReference>
<organism evidence="9 10">
    <name type="scientific">Psilocybe cyanescens</name>
    <dbReference type="NCBI Taxonomy" id="93625"/>
    <lineage>
        <taxon>Eukaryota</taxon>
        <taxon>Fungi</taxon>
        <taxon>Dikarya</taxon>
        <taxon>Basidiomycota</taxon>
        <taxon>Agaricomycotina</taxon>
        <taxon>Agaricomycetes</taxon>
        <taxon>Agaricomycetidae</taxon>
        <taxon>Agaricales</taxon>
        <taxon>Agaricineae</taxon>
        <taxon>Strophariaceae</taxon>
        <taxon>Psilocybe</taxon>
    </lineage>
</organism>
<evidence type="ECO:0000256" key="2">
    <source>
        <dbReference type="ARBA" id="ARBA00022630"/>
    </source>
</evidence>
<feature type="region of interest" description="Disordered" evidence="6">
    <location>
        <begin position="946"/>
        <end position="970"/>
    </location>
</feature>
<comment type="caution">
    <text evidence="9">The sequence shown here is derived from an EMBL/GenBank/DDBJ whole genome shotgun (WGS) entry which is preliminary data.</text>
</comment>
<evidence type="ECO:0000313" key="9">
    <source>
        <dbReference type="EMBL" id="PPQ86701.1"/>
    </source>
</evidence>
<keyword evidence="3" id="KW-0274">FAD</keyword>
<dbReference type="InterPro" id="IPR002938">
    <property type="entry name" value="FAD-bd"/>
</dbReference>
<feature type="region of interest" description="Disordered" evidence="6">
    <location>
        <begin position="611"/>
        <end position="639"/>
    </location>
</feature>
<keyword evidence="10" id="KW-1185">Reference proteome</keyword>
<dbReference type="SUPFAM" id="SSF51905">
    <property type="entry name" value="FAD/NAD(P)-binding domain"/>
    <property type="match status" value="1"/>
</dbReference>
<feature type="transmembrane region" description="Helical" evidence="7">
    <location>
        <begin position="819"/>
        <end position="837"/>
    </location>
</feature>
<keyword evidence="4" id="KW-0560">Oxidoreductase</keyword>
<dbReference type="FunFam" id="3.50.50.60:FF:000115">
    <property type="entry name" value="Salicylate hydroxylase, putative"/>
    <property type="match status" value="1"/>
</dbReference>